<feature type="compositionally biased region" description="Basic residues" evidence="1">
    <location>
        <begin position="89"/>
        <end position="103"/>
    </location>
</feature>
<feature type="compositionally biased region" description="Low complexity" evidence="1">
    <location>
        <begin position="69"/>
        <end position="78"/>
    </location>
</feature>
<evidence type="ECO:0000256" key="1">
    <source>
        <dbReference type="SAM" id="MobiDB-lite"/>
    </source>
</evidence>
<reference evidence="2" key="2">
    <citation type="submission" date="2018-05" db="EMBL/GenBank/DDBJ databases">
        <title>OmerRS3 (Oryza meridionalis Reference Sequence Version 3).</title>
        <authorList>
            <person name="Zhang J."/>
            <person name="Kudrna D."/>
            <person name="Lee S."/>
            <person name="Talag J."/>
            <person name="Welchert J."/>
            <person name="Wing R.A."/>
        </authorList>
    </citation>
    <scope>NUCLEOTIDE SEQUENCE [LARGE SCALE GENOMIC DNA]</scope>
    <source>
        <strain evidence="2">cv. OR44</strain>
    </source>
</reference>
<feature type="compositionally biased region" description="Basic and acidic residues" evidence="1">
    <location>
        <begin position="24"/>
        <end position="36"/>
    </location>
</feature>
<keyword evidence="3" id="KW-1185">Reference proteome</keyword>
<sequence length="136" mass="14798">MGNAPERSPARRGDESIYPQLRCRNPDCSDPPERIEQGGSSALLLLSIGKEERLRMACAGGEGEPGRGSLLSSPNPSSVPYVEFPTRKANNKKKKRRKRKPKRSAVVVANIPRRALPFATHKNGGGNPYVSQTCST</sequence>
<feature type="region of interest" description="Disordered" evidence="1">
    <location>
        <begin position="59"/>
        <end position="106"/>
    </location>
</feature>
<proteinExistence type="predicted"/>
<reference evidence="2" key="1">
    <citation type="submission" date="2015-04" db="UniProtKB">
        <authorList>
            <consortium name="EnsemblPlants"/>
        </authorList>
    </citation>
    <scope>IDENTIFICATION</scope>
</reference>
<dbReference type="AlphaFoldDB" id="A0A0E0F2E7"/>
<organism evidence="2">
    <name type="scientific">Oryza meridionalis</name>
    <dbReference type="NCBI Taxonomy" id="40149"/>
    <lineage>
        <taxon>Eukaryota</taxon>
        <taxon>Viridiplantae</taxon>
        <taxon>Streptophyta</taxon>
        <taxon>Embryophyta</taxon>
        <taxon>Tracheophyta</taxon>
        <taxon>Spermatophyta</taxon>
        <taxon>Magnoliopsida</taxon>
        <taxon>Liliopsida</taxon>
        <taxon>Poales</taxon>
        <taxon>Poaceae</taxon>
        <taxon>BOP clade</taxon>
        <taxon>Oryzoideae</taxon>
        <taxon>Oryzeae</taxon>
        <taxon>Oryzinae</taxon>
        <taxon>Oryza</taxon>
    </lineage>
</organism>
<feature type="region of interest" description="Disordered" evidence="1">
    <location>
        <begin position="1"/>
        <end position="38"/>
    </location>
</feature>
<dbReference type="HOGENOM" id="CLU_1878718_0_0_1"/>
<evidence type="ECO:0000313" key="2">
    <source>
        <dbReference type="EnsemblPlants" id="OMERI11G02540.1"/>
    </source>
</evidence>
<evidence type="ECO:0000313" key="3">
    <source>
        <dbReference type="Proteomes" id="UP000008021"/>
    </source>
</evidence>
<name>A0A0E0F2E7_9ORYZ</name>
<dbReference type="Proteomes" id="UP000008021">
    <property type="component" value="Chromosome 11"/>
</dbReference>
<dbReference type="EnsemblPlants" id="OMERI11G02540.1">
    <property type="protein sequence ID" value="OMERI11G02540.1"/>
    <property type="gene ID" value="OMERI11G02540"/>
</dbReference>
<accession>A0A0E0F2E7</accession>
<dbReference type="Gramene" id="OMERI11G02540.1">
    <property type="protein sequence ID" value="OMERI11G02540.1"/>
    <property type="gene ID" value="OMERI11G02540"/>
</dbReference>
<feature type="region of interest" description="Disordered" evidence="1">
    <location>
        <begin position="117"/>
        <end position="136"/>
    </location>
</feature>
<protein>
    <submittedName>
        <fullName evidence="2">Uncharacterized protein</fullName>
    </submittedName>
</protein>